<evidence type="ECO:0000313" key="1">
    <source>
        <dbReference type="EMBL" id="GJT54299.1"/>
    </source>
</evidence>
<name>A0ABQ5ETW1_9ASTR</name>
<dbReference type="Proteomes" id="UP001151760">
    <property type="component" value="Unassembled WGS sequence"/>
</dbReference>
<accession>A0ABQ5ETW1</accession>
<protein>
    <submittedName>
        <fullName evidence="1">Uncharacterized protein</fullName>
    </submittedName>
</protein>
<dbReference type="EMBL" id="BQNB010016659">
    <property type="protein sequence ID" value="GJT54299.1"/>
    <property type="molecule type" value="Genomic_DNA"/>
</dbReference>
<sequence>MVLSSTYSMPPKLYPPSVLESLAAIAENLSQLVDTMTINNEKLAASQVAIKNLIVTQNTRLSAIITNTAKPENTMAKYFPKSTSYAMPLTYKPPPLEEASTNLADTRAKCFLEPTSYTIKPEIISKDVVTQNNGPIIDVTTTITTTPTSIQPIITPPPKNHGLKINHR</sequence>
<organism evidence="1 2">
    <name type="scientific">Tanacetum coccineum</name>
    <dbReference type="NCBI Taxonomy" id="301880"/>
    <lineage>
        <taxon>Eukaryota</taxon>
        <taxon>Viridiplantae</taxon>
        <taxon>Streptophyta</taxon>
        <taxon>Embryophyta</taxon>
        <taxon>Tracheophyta</taxon>
        <taxon>Spermatophyta</taxon>
        <taxon>Magnoliopsida</taxon>
        <taxon>eudicotyledons</taxon>
        <taxon>Gunneridae</taxon>
        <taxon>Pentapetalae</taxon>
        <taxon>asterids</taxon>
        <taxon>campanulids</taxon>
        <taxon>Asterales</taxon>
        <taxon>Asteraceae</taxon>
        <taxon>Asteroideae</taxon>
        <taxon>Anthemideae</taxon>
        <taxon>Anthemidinae</taxon>
        <taxon>Tanacetum</taxon>
    </lineage>
</organism>
<reference evidence="1" key="2">
    <citation type="submission" date="2022-01" db="EMBL/GenBank/DDBJ databases">
        <authorList>
            <person name="Yamashiro T."/>
            <person name="Shiraishi A."/>
            <person name="Satake H."/>
            <person name="Nakayama K."/>
        </authorList>
    </citation>
    <scope>NUCLEOTIDE SEQUENCE</scope>
</reference>
<evidence type="ECO:0000313" key="2">
    <source>
        <dbReference type="Proteomes" id="UP001151760"/>
    </source>
</evidence>
<proteinExistence type="predicted"/>
<comment type="caution">
    <text evidence="1">The sequence shown here is derived from an EMBL/GenBank/DDBJ whole genome shotgun (WGS) entry which is preliminary data.</text>
</comment>
<keyword evidence="2" id="KW-1185">Reference proteome</keyword>
<reference evidence="1" key="1">
    <citation type="journal article" date="2022" name="Int. J. Mol. Sci.">
        <title>Draft Genome of Tanacetum Coccineum: Genomic Comparison of Closely Related Tanacetum-Family Plants.</title>
        <authorList>
            <person name="Yamashiro T."/>
            <person name="Shiraishi A."/>
            <person name="Nakayama K."/>
            <person name="Satake H."/>
        </authorList>
    </citation>
    <scope>NUCLEOTIDE SEQUENCE</scope>
</reference>
<gene>
    <name evidence="1" type="ORF">Tco_0989353</name>
</gene>